<name>A0A6L2L6T7_TANCI</name>
<feature type="domain" description="Reverse transcriptase Ty1/copia-type" evidence="2">
    <location>
        <begin position="291"/>
        <end position="409"/>
    </location>
</feature>
<feature type="compositionally biased region" description="Pro residues" evidence="1">
    <location>
        <begin position="721"/>
        <end position="736"/>
    </location>
</feature>
<reference evidence="3" key="1">
    <citation type="journal article" date="2019" name="Sci. Rep.">
        <title>Draft genome of Tanacetum cinerariifolium, the natural source of mosquito coil.</title>
        <authorList>
            <person name="Yamashiro T."/>
            <person name="Shiraishi A."/>
            <person name="Satake H."/>
            <person name="Nakayama K."/>
        </authorList>
    </citation>
    <scope>NUCLEOTIDE SEQUENCE</scope>
</reference>
<evidence type="ECO:0000313" key="3">
    <source>
        <dbReference type="EMBL" id="GEU57551.1"/>
    </source>
</evidence>
<dbReference type="EMBL" id="BKCJ010003849">
    <property type="protein sequence ID" value="GEU57551.1"/>
    <property type="molecule type" value="Genomic_DNA"/>
</dbReference>
<gene>
    <name evidence="3" type="ORF">Tci_029529</name>
</gene>
<proteinExistence type="predicted"/>
<sequence>MTRKLGNLGLVNMMWEKDRAHGEVNENVTVRNQVLVTKPHNKTPYELLHSRTPSIGFIRPFGYLVTIFNTLDSLGKFDRKVNEGFLVGYSVSSKAFRVFNSRSRLVQEPCIKSREEIDQQYVLFPVWSSSSTISHNNDEDAAFDGKKPESKVNVSPSNSAQSRKQDNKTKKEAKGKSPIESFIGYKDLIAKFEDYSDNSSNEVNAADASQLPDDPDMPELEDITCSNDKDDVGVEADFNNLETSITVSPIPTSRIHKDHPVTQIIDDIYLTTQTRIVTKVVKDQGGLSQDERGTVVRNKARLVAQGHTQEEGIDYEEVFAPVVRIEAIRLFLAYASFMVYQIDVKSAFLYGSIREEVYVCQPLWFEDPDYPNKVYKVVKALCGLHQAPRACQDKYVAEILRKFGLTEGKLASTLIDTEKPFMKDPDGDDIDVHTYSDSPLLVVNIPRSDEDMIELMELMVFLLPEVNDITRLQALVDKKKVVVTKDTIREALRLDDAEGVDCLSNEEIFTEFARIGFEKPSTKLTFYKAFFLSQWKFLLHIILQCMSTKRTSLNEFSSSMASAVICLSSGRKFNFSKYIFESLVRNIDNTTKFYMYPRFLQLIIRKQVGNLSTHTTKYTSPALTQKVFTNMKRVGKGFFEVETPLFKGMLVEQQADEEGDAGKNVGEVNAGDAAAGGVNAAHEEVPTVTKEQSIPSPTLPTPPPQPSQDIPSTSQVQQTPPQSPQVQPPSPQPQPQPQSQQDAKFPMNLLQEVMDTCATLTRRVEHLGLDKVDQAMKIVKLKQRVKKLERSNKMRVLKLRTLKKVGTAQRVDTSDETVLDDVSNQERMIAEMDQDDAVVLEDDKEKDMEVVNAVKDAKDAKVDEYVDNQGRQAKSQAKIYKIDMDHANNVLSMQEDETEPANVQEVVEAVTISMLIYEITVASDPIIAASTTIHDKGKWILVEEPKPLKKQDQIKQDKQFARELEAELNRNIDWDEAIDHVKRKAKEDPAVKKYQVLKRKPQTKSQARKNMITREEMEEEENRALQKLNETPAKRAAKRRKLDEEVPVVDYKIIEVNNKPHYKTIKADDTHQFYTWSNVQKARHTCSVIEESKNRTWSSKERKYSLTRFTLYEMLNAVRLEVEEESEVSLELLRFIRKQHQECQLE</sequence>
<comment type="caution">
    <text evidence="3">The sequence shown here is derived from an EMBL/GenBank/DDBJ whole genome shotgun (WGS) entry which is preliminary data.</text>
</comment>
<feature type="compositionally biased region" description="Basic and acidic residues" evidence="1">
    <location>
        <begin position="163"/>
        <end position="176"/>
    </location>
</feature>
<organism evidence="3">
    <name type="scientific">Tanacetum cinerariifolium</name>
    <name type="common">Dalmatian daisy</name>
    <name type="synonym">Chrysanthemum cinerariifolium</name>
    <dbReference type="NCBI Taxonomy" id="118510"/>
    <lineage>
        <taxon>Eukaryota</taxon>
        <taxon>Viridiplantae</taxon>
        <taxon>Streptophyta</taxon>
        <taxon>Embryophyta</taxon>
        <taxon>Tracheophyta</taxon>
        <taxon>Spermatophyta</taxon>
        <taxon>Magnoliopsida</taxon>
        <taxon>eudicotyledons</taxon>
        <taxon>Gunneridae</taxon>
        <taxon>Pentapetalae</taxon>
        <taxon>asterids</taxon>
        <taxon>campanulids</taxon>
        <taxon>Asterales</taxon>
        <taxon>Asteraceae</taxon>
        <taxon>Asteroideae</taxon>
        <taxon>Anthemideae</taxon>
        <taxon>Anthemidinae</taxon>
        <taxon>Tanacetum</taxon>
    </lineage>
</organism>
<dbReference type="InterPro" id="IPR013103">
    <property type="entry name" value="RVT_2"/>
</dbReference>
<evidence type="ECO:0000259" key="2">
    <source>
        <dbReference type="Pfam" id="PF07727"/>
    </source>
</evidence>
<feature type="compositionally biased region" description="Polar residues" evidence="1">
    <location>
        <begin position="152"/>
        <end position="162"/>
    </location>
</feature>
<feature type="region of interest" description="Disordered" evidence="1">
    <location>
        <begin position="677"/>
        <end position="742"/>
    </location>
</feature>
<feature type="compositionally biased region" description="Low complexity" evidence="1">
    <location>
        <begin position="707"/>
        <end position="720"/>
    </location>
</feature>
<dbReference type="AlphaFoldDB" id="A0A6L2L6T7"/>
<accession>A0A6L2L6T7</accession>
<protein>
    <submittedName>
        <fullName evidence="3">Retrovirus-related Pol polyprotein from transposon TNT 1-94</fullName>
    </submittedName>
</protein>
<dbReference type="Pfam" id="PF07727">
    <property type="entry name" value="RVT_2"/>
    <property type="match status" value="1"/>
</dbReference>
<feature type="compositionally biased region" description="Pro residues" evidence="1">
    <location>
        <begin position="697"/>
        <end position="706"/>
    </location>
</feature>
<evidence type="ECO:0000256" key="1">
    <source>
        <dbReference type="SAM" id="MobiDB-lite"/>
    </source>
</evidence>
<feature type="region of interest" description="Disordered" evidence="1">
    <location>
        <begin position="135"/>
        <end position="176"/>
    </location>
</feature>